<evidence type="ECO:0000313" key="4">
    <source>
        <dbReference type="Proteomes" id="UP000002484"/>
    </source>
</evidence>
<dbReference type="Proteomes" id="UP000002484">
    <property type="component" value="Chromosome"/>
</dbReference>
<dbReference type="RefSeq" id="WP_013427201.1">
    <property type="nucleotide sequence ID" value="NC_014666.1"/>
</dbReference>
<feature type="region of interest" description="Disordered" evidence="1">
    <location>
        <begin position="116"/>
        <end position="190"/>
    </location>
</feature>
<feature type="transmembrane region" description="Helical" evidence="2">
    <location>
        <begin position="281"/>
        <end position="299"/>
    </location>
</feature>
<keyword evidence="2" id="KW-0812">Transmembrane</keyword>
<feature type="transmembrane region" description="Helical" evidence="2">
    <location>
        <begin position="29"/>
        <end position="52"/>
    </location>
</feature>
<feature type="transmembrane region" description="Helical" evidence="2">
    <location>
        <begin position="413"/>
        <end position="435"/>
    </location>
</feature>
<dbReference type="KEGG" id="fri:FraEuI1c_6099"/>
<evidence type="ECO:0000256" key="1">
    <source>
        <dbReference type="SAM" id="MobiDB-lite"/>
    </source>
</evidence>
<keyword evidence="2" id="KW-0472">Membrane</keyword>
<evidence type="ECO:0008006" key="5">
    <source>
        <dbReference type="Google" id="ProtNLM"/>
    </source>
</evidence>
<keyword evidence="4" id="KW-1185">Reference proteome</keyword>
<keyword evidence="2" id="KW-1133">Transmembrane helix</keyword>
<feature type="compositionally biased region" description="Low complexity" evidence="1">
    <location>
        <begin position="124"/>
        <end position="136"/>
    </location>
</feature>
<proteinExistence type="predicted"/>
<evidence type="ECO:0000313" key="3">
    <source>
        <dbReference type="EMBL" id="ADP84083.1"/>
    </source>
</evidence>
<feature type="transmembrane region" description="Helical" evidence="2">
    <location>
        <begin position="500"/>
        <end position="522"/>
    </location>
</feature>
<name>E3J1X8_PSEI1</name>
<dbReference type="EMBL" id="CP002299">
    <property type="protein sequence ID" value="ADP84083.1"/>
    <property type="molecule type" value="Genomic_DNA"/>
</dbReference>
<accession>E3J1X8</accession>
<feature type="transmembrane region" description="Helical" evidence="2">
    <location>
        <begin position="644"/>
        <end position="667"/>
    </location>
</feature>
<feature type="region of interest" description="Disordered" evidence="1">
    <location>
        <begin position="374"/>
        <end position="405"/>
    </location>
</feature>
<organism evidence="3 4">
    <name type="scientific">Pseudofrankia inefficax (strain DSM 45817 / CECT 9037 / DDB 130130 / EuI1c)</name>
    <name type="common">Frankia inefficax</name>
    <dbReference type="NCBI Taxonomy" id="298654"/>
    <lineage>
        <taxon>Bacteria</taxon>
        <taxon>Bacillati</taxon>
        <taxon>Actinomycetota</taxon>
        <taxon>Actinomycetes</taxon>
        <taxon>Frankiales</taxon>
        <taxon>Frankiaceae</taxon>
        <taxon>Pseudofrankia</taxon>
    </lineage>
</organism>
<feature type="transmembrane region" description="Helical" evidence="2">
    <location>
        <begin position="534"/>
        <end position="558"/>
    </location>
</feature>
<gene>
    <name evidence="3" type="ordered locus">FraEuI1c_6099</name>
</gene>
<feature type="transmembrane region" description="Helical" evidence="2">
    <location>
        <begin position="254"/>
        <end position="275"/>
    </location>
</feature>
<dbReference type="AlphaFoldDB" id="E3J1X8"/>
<reference evidence="3 4" key="1">
    <citation type="submission" date="2010-10" db="EMBL/GenBank/DDBJ databases">
        <title>Complete sequence of Frankia sp. EuI1c.</title>
        <authorList>
            <consortium name="US DOE Joint Genome Institute"/>
            <person name="Lucas S."/>
            <person name="Copeland A."/>
            <person name="Lapidus A."/>
            <person name="Cheng J.-F."/>
            <person name="Bruce D."/>
            <person name="Goodwin L."/>
            <person name="Pitluck S."/>
            <person name="Chertkov O."/>
            <person name="Detter J.C."/>
            <person name="Han C."/>
            <person name="Tapia R."/>
            <person name="Land M."/>
            <person name="Hauser L."/>
            <person name="Jeffries C."/>
            <person name="Kyrpides N."/>
            <person name="Ivanova N."/>
            <person name="Mikhailova N."/>
            <person name="Beauchemin N."/>
            <person name="Sen A."/>
            <person name="Sur S.A."/>
            <person name="Gtari M."/>
            <person name="Wall L."/>
            <person name="Tisa L."/>
            <person name="Woyke T."/>
        </authorList>
    </citation>
    <scope>NUCLEOTIDE SEQUENCE [LARGE SCALE GENOMIC DNA]</scope>
    <source>
        <strain evidence="4">DSM 45817 / CECT 9037 / EuI1c</strain>
    </source>
</reference>
<feature type="transmembrane region" description="Helical" evidence="2">
    <location>
        <begin position="593"/>
        <end position="611"/>
    </location>
</feature>
<feature type="compositionally biased region" description="Basic and acidic residues" evidence="1">
    <location>
        <begin position="396"/>
        <end position="405"/>
    </location>
</feature>
<feature type="transmembrane region" description="Helical" evidence="2">
    <location>
        <begin position="347"/>
        <end position="370"/>
    </location>
</feature>
<dbReference type="STRING" id="298654.FraEuI1c_6099"/>
<dbReference type="HOGENOM" id="CLU_415468_0_0_11"/>
<dbReference type="InParanoid" id="E3J1X8"/>
<feature type="compositionally biased region" description="Pro residues" evidence="1">
    <location>
        <begin position="377"/>
        <end position="386"/>
    </location>
</feature>
<feature type="transmembrane region" description="Helical" evidence="2">
    <location>
        <begin position="306"/>
        <end position="327"/>
    </location>
</feature>
<sequence>MATGLSGNEHGLTQRETGGGGGAAVVRRWVALGVVGAGLVFAALAGLTALAMPPFTSGDEAQHTSYALDVASGTLPVLGTPVHAVLPGMPGIPADCRVTPEQARAGIEIARLGVNSRSHGTGRAGPAAVPGAVPGATRDRGRTVKTVSSTVRATPDLLNPGRATPGPGGGSGSQGARTSAVPASTASRPTSLAVQMSVDGGMPACARGSRGIRGNTQMTYTANHPPLFYAIEAVPLKIGLEAGHPIAGFRAARLVNIGFGILALVAVAWLVRELLPGRPDLAVGAAAITGVIGMFVNTAGQVYNDALAVLTITLALAAVVVVLRRGPSTGRLVVLGAAVLAAASTRASGLLAAGLIVPTAGIAVALHAGLSRAVPPRDVPSPPPPRADGTVVDEQETGRSSERRGRLPVWRQVGRGAATTVAGVAVLVAGIGWFYRRNQSLYGDITGSGLIARMFPTSSSPMSIPQILRSEAFWSAIYRGSFGRVALIGEGPVLRPVPTLLLWVFAAGLLLAVARWVARWSLPGLDSGWRSRTLAVVAWLLIALHVVVVTATLVGYVAAGGMWFARYLLPAIPIAALLLATALAALPFARRGLPTVLVVAGLGAFAAVMFTRELAFKYPVLARYHPARRLAAALVMSGVHSPAAVLWLLALCAGLGLGCLACSLWTLAGSAVPRWPLPRWPGGGPLARWLPRRWPFPRRPPATPRLS</sequence>
<feature type="transmembrane region" description="Helical" evidence="2">
    <location>
        <begin position="564"/>
        <end position="586"/>
    </location>
</feature>
<protein>
    <recommendedName>
        <fullName evidence="5">Glycosyltransferase RgtA/B/C/D-like domain-containing protein</fullName>
    </recommendedName>
</protein>
<feature type="region of interest" description="Disordered" evidence="1">
    <location>
        <begin position="1"/>
        <end position="20"/>
    </location>
</feature>
<feature type="compositionally biased region" description="Polar residues" evidence="1">
    <location>
        <begin position="181"/>
        <end position="190"/>
    </location>
</feature>
<dbReference type="eggNOG" id="COG1807">
    <property type="taxonomic scope" value="Bacteria"/>
</dbReference>
<dbReference type="OrthoDB" id="3213793at2"/>
<evidence type="ECO:0000256" key="2">
    <source>
        <dbReference type="SAM" id="Phobius"/>
    </source>
</evidence>